<organism evidence="1 2">
    <name type="scientific">Hibiscus sabdariffa</name>
    <name type="common">roselle</name>
    <dbReference type="NCBI Taxonomy" id="183260"/>
    <lineage>
        <taxon>Eukaryota</taxon>
        <taxon>Viridiplantae</taxon>
        <taxon>Streptophyta</taxon>
        <taxon>Embryophyta</taxon>
        <taxon>Tracheophyta</taxon>
        <taxon>Spermatophyta</taxon>
        <taxon>Magnoliopsida</taxon>
        <taxon>eudicotyledons</taxon>
        <taxon>Gunneridae</taxon>
        <taxon>Pentapetalae</taxon>
        <taxon>rosids</taxon>
        <taxon>malvids</taxon>
        <taxon>Malvales</taxon>
        <taxon>Malvaceae</taxon>
        <taxon>Malvoideae</taxon>
        <taxon>Hibiscus</taxon>
    </lineage>
</organism>
<reference evidence="1 2" key="1">
    <citation type="journal article" date="2024" name="G3 (Bethesda)">
        <title>Genome assembly of Hibiscus sabdariffa L. provides insights into metabolisms of medicinal natural products.</title>
        <authorList>
            <person name="Kim T."/>
        </authorList>
    </citation>
    <scope>NUCLEOTIDE SEQUENCE [LARGE SCALE GENOMIC DNA]</scope>
    <source>
        <strain evidence="1">TK-2024</strain>
        <tissue evidence="1">Old leaves</tissue>
    </source>
</reference>
<keyword evidence="2" id="KW-1185">Reference proteome</keyword>
<evidence type="ECO:0000313" key="1">
    <source>
        <dbReference type="EMBL" id="KAK8548040.1"/>
    </source>
</evidence>
<proteinExistence type="predicted"/>
<protein>
    <submittedName>
        <fullName evidence="1">Uncharacterized protein</fullName>
    </submittedName>
</protein>
<comment type="caution">
    <text evidence="1">The sequence shown here is derived from an EMBL/GenBank/DDBJ whole genome shotgun (WGS) entry which is preliminary data.</text>
</comment>
<sequence>MSLRAPARRALPTASRWLVDPGGVPAVSTNKEGSELWSNNRDVLNLPYFSPNMHLKKPAIYSETGAMPCVGKSTFSTNVNGPKTTTLMDLGSDDEHDAIAIVDEALPWKLECLGKELMHWGSMKKKQRRQMKNNLESRLLVLEDGLGNGRIHQNIDIRYPKVADLIVLDSNTWDSNLLQSLFHPTIADRIRSIPLAKSKPNDEVVWRCDPTGEYSPKSGYRLLSEATILQHSMFLESRSSLFCSFYRSLWDLHMPAK</sequence>
<evidence type="ECO:0000313" key="2">
    <source>
        <dbReference type="Proteomes" id="UP001472677"/>
    </source>
</evidence>
<dbReference type="Proteomes" id="UP001472677">
    <property type="component" value="Unassembled WGS sequence"/>
</dbReference>
<name>A0ABR2DVN7_9ROSI</name>
<gene>
    <name evidence="1" type="ORF">V6N12_060967</name>
</gene>
<dbReference type="EMBL" id="JBBPBM010000021">
    <property type="protein sequence ID" value="KAK8548040.1"/>
    <property type="molecule type" value="Genomic_DNA"/>
</dbReference>
<accession>A0ABR2DVN7</accession>